<evidence type="ECO:0000313" key="5">
    <source>
        <dbReference type="EMBL" id="MCQ4332229.1"/>
    </source>
</evidence>
<dbReference type="PANTHER" id="PTHR43085:SF57">
    <property type="entry name" value="CARBOHYDRATE KINASE PFKB DOMAIN-CONTAINING PROTEIN"/>
    <property type="match status" value="1"/>
</dbReference>
<organism evidence="5 6">
    <name type="scientific">Natronomonas aquatica</name>
    <dbReference type="NCBI Taxonomy" id="2841590"/>
    <lineage>
        <taxon>Archaea</taxon>
        <taxon>Methanobacteriati</taxon>
        <taxon>Methanobacteriota</taxon>
        <taxon>Stenosarchaea group</taxon>
        <taxon>Halobacteria</taxon>
        <taxon>Halobacteriales</taxon>
        <taxon>Natronomonadaceae</taxon>
        <taxon>Natronomonas</taxon>
    </lineage>
</organism>
<reference evidence="5" key="1">
    <citation type="journal article" date="2023" name="Front. Microbiol.">
        <title>Genomic-based phylogenetic and metabolic analyses of the genus Natronomonas, and description of Natronomonas aquatica sp. nov.</title>
        <authorList>
            <person name="Garcia-Roldan A."/>
            <person name="Duran-Viseras A."/>
            <person name="de la Haba R.R."/>
            <person name="Corral P."/>
            <person name="Sanchez-Porro C."/>
            <person name="Ventosa A."/>
        </authorList>
    </citation>
    <scope>NUCLEOTIDE SEQUENCE</scope>
    <source>
        <strain evidence="5">F2-12</strain>
    </source>
</reference>
<evidence type="ECO:0000256" key="1">
    <source>
        <dbReference type="ARBA" id="ARBA00010688"/>
    </source>
</evidence>
<comment type="similarity">
    <text evidence="1">Belongs to the carbohydrate kinase PfkB family.</text>
</comment>
<evidence type="ECO:0000256" key="2">
    <source>
        <dbReference type="ARBA" id="ARBA00022679"/>
    </source>
</evidence>
<sequence length="319" mass="34337">MSDLVTFGETMLRLSTPVGERLETARELDLRIGGAESNVAVAAARLGTDATWLSKLPDSPLGRRVTGELRSHGVDPEIHWADSDRQGLYFIERASPPRETNVVYDRSDAAITTARPDDFDRSAVTDASVFFTCGITPALSDRLAETTDELLRTAQKAGTTTAFDINYRSKLWSPPEAREQLSGLFPAIDVLVAAERDIRTIFGYDGRPNDIATALNSDFGFRTVIVTRGKEGAIARHDGRLFEQPAFETETVDSVGTGDAFVGGFLSKRIDGAAVPEALEYGAATAALKQTVEGDLAVVTPSDVEKLVDPEGSGSGIQR</sequence>
<evidence type="ECO:0000313" key="6">
    <source>
        <dbReference type="Proteomes" id="UP001139494"/>
    </source>
</evidence>
<dbReference type="CDD" id="cd01166">
    <property type="entry name" value="KdgK"/>
    <property type="match status" value="1"/>
</dbReference>
<dbReference type="EMBL" id="JAHLKM010000001">
    <property type="protein sequence ID" value="MCQ4332229.1"/>
    <property type="molecule type" value="Genomic_DNA"/>
</dbReference>
<keyword evidence="3 5" id="KW-0418">Kinase</keyword>
<comment type="caution">
    <text evidence="5">The sequence shown here is derived from an EMBL/GenBank/DDBJ whole genome shotgun (WGS) entry which is preliminary data.</text>
</comment>
<proteinExistence type="inferred from homology"/>
<name>A0A9R1CR99_9EURY</name>
<dbReference type="Pfam" id="PF00294">
    <property type="entry name" value="PfkB"/>
    <property type="match status" value="1"/>
</dbReference>
<keyword evidence="2" id="KW-0808">Transferase</keyword>
<dbReference type="AlphaFoldDB" id="A0A9R1CR99"/>
<dbReference type="Proteomes" id="UP001139494">
    <property type="component" value="Unassembled WGS sequence"/>
</dbReference>
<feature type="domain" description="Carbohydrate kinase PfkB" evidence="4">
    <location>
        <begin position="1"/>
        <end position="294"/>
    </location>
</feature>
<dbReference type="GO" id="GO:0016301">
    <property type="term" value="F:kinase activity"/>
    <property type="evidence" value="ECO:0007669"/>
    <property type="project" value="UniProtKB-KW"/>
</dbReference>
<dbReference type="InterPro" id="IPR029056">
    <property type="entry name" value="Ribokinase-like"/>
</dbReference>
<evidence type="ECO:0000259" key="4">
    <source>
        <dbReference type="Pfam" id="PF00294"/>
    </source>
</evidence>
<evidence type="ECO:0000256" key="3">
    <source>
        <dbReference type="ARBA" id="ARBA00022777"/>
    </source>
</evidence>
<dbReference type="InterPro" id="IPR050306">
    <property type="entry name" value="PfkB_Carbo_kinase"/>
</dbReference>
<dbReference type="PRINTS" id="PR00990">
    <property type="entry name" value="RIBOKINASE"/>
</dbReference>
<gene>
    <name evidence="5" type="ORF">KM295_01745</name>
</gene>
<dbReference type="NCBIfam" id="NF041332">
    <property type="entry name" value="KDG_KDGal_kin_Halo"/>
    <property type="match status" value="1"/>
</dbReference>
<dbReference type="SUPFAM" id="SSF53613">
    <property type="entry name" value="Ribokinase-like"/>
    <property type="match status" value="1"/>
</dbReference>
<dbReference type="Gene3D" id="3.40.1190.20">
    <property type="match status" value="1"/>
</dbReference>
<dbReference type="InterPro" id="IPR011611">
    <property type="entry name" value="PfkB_dom"/>
</dbReference>
<protein>
    <submittedName>
        <fullName evidence="5">Sugar kinase</fullName>
    </submittedName>
</protein>
<accession>A0A9R1CR99</accession>
<dbReference type="RefSeq" id="WP_256028147.1">
    <property type="nucleotide sequence ID" value="NZ_JAHLKM010000001.1"/>
</dbReference>
<dbReference type="InterPro" id="IPR054871">
    <property type="entry name" value="KDG_KDGal_kin_Halo"/>
</dbReference>
<dbReference type="PANTHER" id="PTHR43085">
    <property type="entry name" value="HEXOKINASE FAMILY MEMBER"/>
    <property type="match status" value="1"/>
</dbReference>
<dbReference type="InterPro" id="IPR002139">
    <property type="entry name" value="Ribo/fructo_kinase"/>
</dbReference>
<keyword evidence="6" id="KW-1185">Reference proteome</keyword>